<protein>
    <recommendedName>
        <fullName evidence="7">Cyclic nucleotide-binding domain-containing protein</fullName>
    </recommendedName>
</protein>
<proteinExistence type="inferred from homology"/>
<dbReference type="PANTHER" id="PTHR11635:SF152">
    <property type="entry name" value="CAMP-DEPENDENT PROTEIN KINASE TYPE I REGULATORY SUBUNIT-RELATED"/>
    <property type="match status" value="1"/>
</dbReference>
<dbReference type="SUPFAM" id="SSF51206">
    <property type="entry name" value="cAMP-binding domain-like"/>
    <property type="match status" value="2"/>
</dbReference>
<dbReference type="PROSITE" id="PS00888">
    <property type="entry name" value="CNMP_BINDING_1"/>
    <property type="match status" value="2"/>
</dbReference>
<dbReference type="FunFam" id="2.60.120.10:FF:000013">
    <property type="entry name" value="cAMP-dependent protein kinase type I regulatory subunit"/>
    <property type="match status" value="1"/>
</dbReference>
<dbReference type="InterPro" id="IPR003117">
    <property type="entry name" value="cAMP_dep_PK_reg_su_I/II_a/b"/>
</dbReference>
<dbReference type="GO" id="GO:0030552">
    <property type="term" value="F:cAMP binding"/>
    <property type="evidence" value="ECO:0007669"/>
    <property type="project" value="UniProtKB-KW"/>
</dbReference>
<dbReference type="GO" id="GO:0004862">
    <property type="term" value="F:cAMP-dependent protein kinase inhibitor activity"/>
    <property type="evidence" value="ECO:0007669"/>
    <property type="project" value="TreeGrafter"/>
</dbReference>
<gene>
    <name evidence="8" type="ORF">JTE90_007264</name>
</gene>
<evidence type="ECO:0000256" key="5">
    <source>
        <dbReference type="ARBA" id="ARBA00022741"/>
    </source>
</evidence>
<reference evidence="8 9" key="1">
    <citation type="journal article" date="2022" name="Nat. Ecol. Evol.">
        <title>A masculinizing supergene underlies an exaggerated male reproductive morph in a spider.</title>
        <authorList>
            <person name="Hendrickx F."/>
            <person name="De Corte Z."/>
            <person name="Sonet G."/>
            <person name="Van Belleghem S.M."/>
            <person name="Kostlbacher S."/>
            <person name="Vangestel C."/>
        </authorList>
    </citation>
    <scope>NUCLEOTIDE SEQUENCE [LARGE SCALE GENOMIC DNA]</scope>
    <source>
        <strain evidence="8">W744_W776</strain>
    </source>
</reference>
<dbReference type="Proteomes" id="UP000827092">
    <property type="component" value="Unassembled WGS sequence"/>
</dbReference>
<evidence type="ECO:0000256" key="6">
    <source>
        <dbReference type="ARBA" id="ARBA00023149"/>
    </source>
</evidence>
<keyword evidence="6" id="KW-0114">cAMP</keyword>
<dbReference type="PROSITE" id="PS50042">
    <property type="entry name" value="CNMP_BINDING_3"/>
    <property type="match status" value="2"/>
</dbReference>
<dbReference type="Pfam" id="PF02197">
    <property type="entry name" value="RIIa"/>
    <property type="match status" value="1"/>
</dbReference>
<comment type="caution">
    <text evidence="8">The sequence shown here is derived from an EMBL/GenBank/DDBJ whole genome shotgun (WGS) entry which is preliminary data.</text>
</comment>
<dbReference type="SMART" id="SM00394">
    <property type="entry name" value="RIIa"/>
    <property type="match status" value="1"/>
</dbReference>
<dbReference type="GO" id="GO:0007611">
    <property type="term" value="P:learning or memory"/>
    <property type="evidence" value="ECO:0007669"/>
    <property type="project" value="UniProtKB-ARBA"/>
</dbReference>
<evidence type="ECO:0000259" key="7">
    <source>
        <dbReference type="PROSITE" id="PS50042"/>
    </source>
</evidence>
<dbReference type="AlphaFoldDB" id="A0AAV6VLF5"/>
<accession>A0AAV6VLF5</accession>
<dbReference type="PROSITE" id="PS00889">
    <property type="entry name" value="CNMP_BINDING_2"/>
    <property type="match status" value="2"/>
</dbReference>
<dbReference type="InterPro" id="IPR018490">
    <property type="entry name" value="cNMP-bd_dom_sf"/>
</dbReference>
<dbReference type="InterPro" id="IPR018488">
    <property type="entry name" value="cNMP-bd_CS"/>
</dbReference>
<comment type="similarity">
    <text evidence="1">Belongs to the cAMP-dependent kinase regulatory chain family.</text>
</comment>
<dbReference type="Pfam" id="PF00027">
    <property type="entry name" value="cNMP_binding"/>
    <property type="match status" value="2"/>
</dbReference>
<feature type="domain" description="Cyclic nucleotide-binding" evidence="7">
    <location>
        <begin position="134"/>
        <end position="249"/>
    </location>
</feature>
<dbReference type="InterPro" id="IPR000595">
    <property type="entry name" value="cNMP-bd_dom"/>
</dbReference>
<evidence type="ECO:0000313" key="9">
    <source>
        <dbReference type="Proteomes" id="UP000827092"/>
    </source>
</evidence>
<evidence type="ECO:0000256" key="2">
    <source>
        <dbReference type="ARBA" id="ARBA00022553"/>
    </source>
</evidence>
<dbReference type="GO" id="GO:0005952">
    <property type="term" value="C:cAMP-dependent protein kinase complex"/>
    <property type="evidence" value="ECO:0007669"/>
    <property type="project" value="InterPro"/>
</dbReference>
<dbReference type="InterPro" id="IPR014710">
    <property type="entry name" value="RmlC-like_jellyroll"/>
</dbReference>
<evidence type="ECO:0000256" key="1">
    <source>
        <dbReference type="ARBA" id="ARBA00005753"/>
    </source>
</evidence>
<evidence type="ECO:0000256" key="3">
    <source>
        <dbReference type="ARBA" id="ARBA00022566"/>
    </source>
</evidence>
<dbReference type="PANTHER" id="PTHR11635">
    <property type="entry name" value="CAMP-DEPENDENT PROTEIN KINASE REGULATORY CHAIN"/>
    <property type="match status" value="1"/>
</dbReference>
<name>A0AAV6VLF5_9ARAC</name>
<dbReference type="InterPro" id="IPR050503">
    <property type="entry name" value="cAMP-dep_PK_reg_su-like"/>
</dbReference>
<evidence type="ECO:0000313" key="8">
    <source>
        <dbReference type="EMBL" id="KAG8197527.1"/>
    </source>
</evidence>
<dbReference type="FunFam" id="2.60.120.10:FF:000006">
    <property type="entry name" value="cAMP-dependent protein kinase type I-alpha regulatory subunit"/>
    <property type="match status" value="1"/>
</dbReference>
<keyword evidence="2" id="KW-0597">Phosphoprotein</keyword>
<feature type="domain" description="Cyclic nucleotide-binding" evidence="7">
    <location>
        <begin position="252"/>
        <end position="355"/>
    </location>
</feature>
<dbReference type="FunFam" id="1.20.890.10:FF:000013">
    <property type="entry name" value="cAMP-dependent protein kinase type I regulatory subunit"/>
    <property type="match status" value="1"/>
</dbReference>
<keyword evidence="4" id="KW-0677">Repeat</keyword>
<dbReference type="SUPFAM" id="SSF47391">
    <property type="entry name" value="Dimerization-anchoring domain of cAMP-dependent PK regulatory subunit"/>
    <property type="match status" value="1"/>
</dbReference>
<organism evidence="8 9">
    <name type="scientific">Oedothorax gibbosus</name>
    <dbReference type="NCBI Taxonomy" id="931172"/>
    <lineage>
        <taxon>Eukaryota</taxon>
        <taxon>Metazoa</taxon>
        <taxon>Ecdysozoa</taxon>
        <taxon>Arthropoda</taxon>
        <taxon>Chelicerata</taxon>
        <taxon>Arachnida</taxon>
        <taxon>Araneae</taxon>
        <taxon>Araneomorphae</taxon>
        <taxon>Entelegynae</taxon>
        <taxon>Araneoidea</taxon>
        <taxon>Linyphiidae</taxon>
        <taxon>Erigoninae</taxon>
        <taxon>Oedothorax</taxon>
    </lineage>
</organism>
<dbReference type="CDD" id="cd12097">
    <property type="entry name" value="DD_RI_PKA"/>
    <property type="match status" value="1"/>
</dbReference>
<sequence>MAAHVSDEEQSLRECEAYVQRHNIQKLLKDCIVQLCVRRPENPITFLREYFQKLEREAAATAKQQKNLATSPCDEREDDICATPNIAPAQRIRRGAVSAETYSEEDATSYVKKVVPKDYKTMTALSKAIEKNVLFVHLDDTERSDIFDAMFSCMHTAGEVIIQQGDQGDNFYVIDQGEVDVFLNGQLVTTIADGGSFGELALIYGTPRAATVKAKTDVKLWAIDRDTYRRILMGSTIRKRKMYKELLSKVSVLESLDEWEKLTVADALEPMQFNDGDVIVEQGQPGEDFFIIEDGTALVLQRRAEAEPQVEVGHLGPSDYFGEIALLLDRPRAATVKAKGPLNFHLAKYSVYTQMDLYCLYQTSASNELHSALSLCCGKRLLF</sequence>
<keyword evidence="9" id="KW-1185">Reference proteome</keyword>
<dbReference type="SMART" id="SM00100">
    <property type="entry name" value="cNMP"/>
    <property type="match status" value="2"/>
</dbReference>
<dbReference type="PRINTS" id="PR00103">
    <property type="entry name" value="CAMPKINASE"/>
</dbReference>
<keyword evidence="3" id="KW-0116">cAMP-binding</keyword>
<keyword evidence="5" id="KW-0547">Nucleotide-binding</keyword>
<dbReference type="Gene3D" id="1.20.890.10">
    <property type="entry name" value="cAMP-dependent protein kinase regulatory subunit, dimerization-anchoring domain"/>
    <property type="match status" value="1"/>
</dbReference>
<dbReference type="GO" id="GO:0034236">
    <property type="term" value="F:protein kinase A catalytic subunit binding"/>
    <property type="evidence" value="ECO:0007669"/>
    <property type="project" value="TreeGrafter"/>
</dbReference>
<dbReference type="EMBL" id="JAFNEN010000054">
    <property type="protein sequence ID" value="KAG8197527.1"/>
    <property type="molecule type" value="Genomic_DNA"/>
</dbReference>
<dbReference type="Gene3D" id="2.60.120.10">
    <property type="entry name" value="Jelly Rolls"/>
    <property type="match status" value="2"/>
</dbReference>
<evidence type="ECO:0000256" key="4">
    <source>
        <dbReference type="ARBA" id="ARBA00022737"/>
    </source>
</evidence>
<dbReference type="CDD" id="cd00038">
    <property type="entry name" value="CAP_ED"/>
    <property type="match status" value="2"/>
</dbReference>
<dbReference type="GO" id="GO:0005829">
    <property type="term" value="C:cytosol"/>
    <property type="evidence" value="ECO:0007669"/>
    <property type="project" value="TreeGrafter"/>
</dbReference>